<feature type="compositionally biased region" description="Low complexity" evidence="6">
    <location>
        <begin position="20"/>
        <end position="31"/>
    </location>
</feature>
<organism evidence="7 8">
    <name type="scientific">Carpinus fangiana</name>
    <dbReference type="NCBI Taxonomy" id="176857"/>
    <lineage>
        <taxon>Eukaryota</taxon>
        <taxon>Viridiplantae</taxon>
        <taxon>Streptophyta</taxon>
        <taxon>Embryophyta</taxon>
        <taxon>Tracheophyta</taxon>
        <taxon>Spermatophyta</taxon>
        <taxon>Magnoliopsida</taxon>
        <taxon>eudicotyledons</taxon>
        <taxon>Gunneridae</taxon>
        <taxon>Pentapetalae</taxon>
        <taxon>rosids</taxon>
        <taxon>fabids</taxon>
        <taxon>Fagales</taxon>
        <taxon>Betulaceae</taxon>
        <taxon>Carpinus</taxon>
    </lineage>
</organism>
<evidence type="ECO:0000256" key="2">
    <source>
        <dbReference type="ARBA" id="ARBA00022491"/>
    </source>
</evidence>
<dbReference type="EMBL" id="VIBQ01000016">
    <property type="protein sequence ID" value="KAB8356603.1"/>
    <property type="molecule type" value="Genomic_DNA"/>
</dbReference>
<keyword evidence="8" id="KW-1185">Reference proteome</keyword>
<comment type="caution">
    <text evidence="7">The sequence shown here is derived from an EMBL/GenBank/DDBJ whole genome shotgun (WGS) entry which is preliminary data.</text>
</comment>
<keyword evidence="2" id="KW-0678">Repressor</keyword>
<feature type="compositionally biased region" description="Basic and acidic residues" evidence="6">
    <location>
        <begin position="275"/>
        <end position="285"/>
    </location>
</feature>
<feature type="region of interest" description="Disordered" evidence="6">
    <location>
        <begin position="471"/>
        <end position="493"/>
    </location>
</feature>
<dbReference type="GO" id="GO:0005654">
    <property type="term" value="C:nucleoplasm"/>
    <property type="evidence" value="ECO:0007669"/>
    <property type="project" value="UniProtKB-ARBA"/>
</dbReference>
<feature type="compositionally biased region" description="Low complexity" evidence="6">
    <location>
        <begin position="663"/>
        <end position="674"/>
    </location>
</feature>
<accession>A0A5N6KXA9</accession>
<feature type="compositionally biased region" description="Acidic residues" evidence="6">
    <location>
        <begin position="57"/>
        <end position="66"/>
    </location>
</feature>
<evidence type="ECO:0000256" key="6">
    <source>
        <dbReference type="SAM" id="MobiDB-lite"/>
    </source>
</evidence>
<feature type="compositionally biased region" description="Acidic residues" evidence="6">
    <location>
        <begin position="240"/>
        <end position="271"/>
    </location>
</feature>
<dbReference type="Pfam" id="PF08598">
    <property type="entry name" value="Sds3"/>
    <property type="match status" value="1"/>
</dbReference>
<evidence type="ECO:0000313" key="8">
    <source>
        <dbReference type="Proteomes" id="UP000327013"/>
    </source>
</evidence>
<sequence length="682" mass="74287">MASMTFTETTNHPQPSVAPSDSGSSSLSELDGTLEEDDEQLSELDSDQASDRASDLGSEEEEDTEAETERLDNSPEKRRRDALLLQSAALRNREAANGGDSGLDNDQESLSGDDLPSIQPLGADTTTARGLPEEEMAGRKRKRTSSLTKGGQTLDVEPARKRSASTRQVSRTLSVRGDLGDIHQVLAESEAHGAEDALSDQSENDDETTVKVNETGVSSPVKGKASDGEDGESSGRELSEPPEDQEQLPDAEQEDGEQVAAEGEVEEEEGADAAAKSEDESKSDIPDASNTAALTSIPVARKMAAMEALKPIENLFAVFRDNQPSPDHPTFIAMRRALDVRRDEKISLEQVSMQYKIGVLERVTTASQAQLHSQFYQSVRQHRETHMSTLNEHFTKIQRDRRQMKSNEPQYGMKFSTKRSQQIANQRSYNKEVSLLSGIARHVGFPAAPDIRAPNQIEIDDDLRAMKIRAPPSHFTTQPQLPGGRARQDEGVADESWVERNAWANPNHPVNQQARFMDRQAMASSTPYATPAIQRRAMDVRNAPGTGSTLELGSEHRSSVQGPGPNSEALVYEKSSPFEQMKRRNIETHRPDGTPRAQYAELTNGTKTAQDGPPTLAFDAPAAQGAYRNSALHQEASSKPYAPRPDTLDMSPENQRQRSLGYPSASSPTSVPAAGGAGLGVR</sequence>
<gene>
    <name evidence="7" type="ORF">FH972_024185</name>
</gene>
<protein>
    <submittedName>
        <fullName evidence="7">Uncharacterized protein</fullName>
    </submittedName>
</protein>
<feature type="region of interest" description="Disordered" evidence="6">
    <location>
        <begin position="605"/>
        <end position="682"/>
    </location>
</feature>
<keyword evidence="4" id="KW-0804">Transcription</keyword>
<dbReference type="OrthoDB" id="20886at2759"/>
<evidence type="ECO:0000313" key="7">
    <source>
        <dbReference type="EMBL" id="KAB8356603.1"/>
    </source>
</evidence>
<feature type="region of interest" description="Disordered" evidence="6">
    <location>
        <begin position="1"/>
        <end position="289"/>
    </location>
</feature>
<evidence type="ECO:0000256" key="1">
    <source>
        <dbReference type="ARBA" id="ARBA00004123"/>
    </source>
</evidence>
<feature type="compositionally biased region" description="Polar residues" evidence="6">
    <location>
        <begin position="1"/>
        <end position="19"/>
    </location>
</feature>
<reference evidence="7 8" key="1">
    <citation type="submission" date="2019-06" db="EMBL/GenBank/DDBJ databases">
        <title>A chromosomal-level reference genome of Carpinus fangiana (Coryloideae, Betulaceae).</title>
        <authorList>
            <person name="Yang X."/>
            <person name="Wang Z."/>
            <person name="Zhang L."/>
            <person name="Hao G."/>
            <person name="Liu J."/>
            <person name="Yang Y."/>
        </authorList>
    </citation>
    <scope>NUCLEOTIDE SEQUENCE [LARGE SCALE GENOMIC DNA]</scope>
    <source>
        <strain evidence="7">Cfa_2016G</strain>
        <tissue evidence="7">Leaf</tissue>
    </source>
</reference>
<evidence type="ECO:0000256" key="3">
    <source>
        <dbReference type="ARBA" id="ARBA00023015"/>
    </source>
</evidence>
<feature type="compositionally biased region" description="Acidic residues" evidence="6">
    <location>
        <begin position="32"/>
        <end position="48"/>
    </location>
</feature>
<evidence type="ECO:0000256" key="5">
    <source>
        <dbReference type="ARBA" id="ARBA00023242"/>
    </source>
</evidence>
<proteinExistence type="predicted"/>
<dbReference type="PANTHER" id="PTHR21964">
    <property type="entry name" value="BREAST CANCER METASTASIS-SUPPRESSOR 1"/>
    <property type="match status" value="1"/>
</dbReference>
<keyword evidence="5" id="KW-0539">Nucleus</keyword>
<dbReference type="InterPro" id="IPR013907">
    <property type="entry name" value="Sds3"/>
</dbReference>
<feature type="compositionally biased region" description="Basic and acidic residues" evidence="6">
    <location>
        <begin position="67"/>
        <end position="82"/>
    </location>
</feature>
<dbReference type="GO" id="GO:0010468">
    <property type="term" value="P:regulation of gene expression"/>
    <property type="evidence" value="ECO:0007669"/>
    <property type="project" value="UniProtKB-ARBA"/>
</dbReference>
<comment type="subcellular location">
    <subcellularLocation>
        <location evidence="1">Nucleus</location>
    </subcellularLocation>
</comment>
<dbReference type="Proteomes" id="UP000327013">
    <property type="component" value="Unassembled WGS sequence"/>
</dbReference>
<feature type="region of interest" description="Disordered" evidence="6">
    <location>
        <begin position="542"/>
        <end position="570"/>
    </location>
</feature>
<name>A0A5N6KXA9_9ROSI</name>
<evidence type="ECO:0000256" key="4">
    <source>
        <dbReference type="ARBA" id="ARBA00023163"/>
    </source>
</evidence>
<keyword evidence="3" id="KW-0805">Transcription regulation</keyword>
<dbReference type="AlphaFoldDB" id="A0A5N6KXA9"/>
<dbReference type="SMART" id="SM01401">
    <property type="entry name" value="Sds3"/>
    <property type="match status" value="1"/>
</dbReference>